<accession>A0A8B6H6L5</accession>
<evidence type="ECO:0000313" key="2">
    <source>
        <dbReference type="Proteomes" id="UP000596742"/>
    </source>
</evidence>
<organism evidence="1 2">
    <name type="scientific">Mytilus galloprovincialis</name>
    <name type="common">Mediterranean mussel</name>
    <dbReference type="NCBI Taxonomy" id="29158"/>
    <lineage>
        <taxon>Eukaryota</taxon>
        <taxon>Metazoa</taxon>
        <taxon>Spiralia</taxon>
        <taxon>Lophotrochozoa</taxon>
        <taxon>Mollusca</taxon>
        <taxon>Bivalvia</taxon>
        <taxon>Autobranchia</taxon>
        <taxon>Pteriomorphia</taxon>
        <taxon>Mytilida</taxon>
        <taxon>Mytiloidea</taxon>
        <taxon>Mytilidae</taxon>
        <taxon>Mytilinae</taxon>
        <taxon>Mytilus</taxon>
    </lineage>
</organism>
<dbReference type="AlphaFoldDB" id="A0A8B6H6L5"/>
<evidence type="ECO:0000313" key="1">
    <source>
        <dbReference type="EMBL" id="VDI74390.1"/>
    </source>
</evidence>
<protein>
    <submittedName>
        <fullName evidence="1">Uncharacterized protein</fullName>
    </submittedName>
</protein>
<comment type="caution">
    <text evidence="1">The sequence shown here is derived from an EMBL/GenBank/DDBJ whole genome shotgun (WGS) entry which is preliminary data.</text>
</comment>
<reference evidence="1" key="1">
    <citation type="submission" date="2018-11" db="EMBL/GenBank/DDBJ databases">
        <authorList>
            <person name="Alioto T."/>
            <person name="Alioto T."/>
        </authorList>
    </citation>
    <scope>NUCLEOTIDE SEQUENCE</scope>
</reference>
<sequence>MAINVALRAYNTMTGTHNSTNPNSTLGHKAILILLWEGLHDNFELPIHCAYTQM</sequence>
<keyword evidence="2" id="KW-1185">Reference proteome</keyword>
<gene>
    <name evidence="1" type="ORF">MGAL_10B025494</name>
</gene>
<dbReference type="EMBL" id="UYJE01009553">
    <property type="protein sequence ID" value="VDI74390.1"/>
    <property type="molecule type" value="Genomic_DNA"/>
</dbReference>
<feature type="non-terminal residue" evidence="1">
    <location>
        <position position="54"/>
    </location>
</feature>
<proteinExistence type="predicted"/>
<name>A0A8B6H6L5_MYTGA</name>
<dbReference type="Proteomes" id="UP000596742">
    <property type="component" value="Unassembled WGS sequence"/>
</dbReference>